<evidence type="ECO:0000256" key="8">
    <source>
        <dbReference type="ARBA" id="ARBA00023296"/>
    </source>
</evidence>
<evidence type="ECO:0000259" key="10">
    <source>
        <dbReference type="PROSITE" id="PS51898"/>
    </source>
</evidence>
<keyword evidence="5" id="KW-0238">DNA-binding</keyword>
<accession>A0A8S5P7E8</accession>
<dbReference type="InterPro" id="IPR002104">
    <property type="entry name" value="Integrase_catalytic"/>
</dbReference>
<dbReference type="Pfam" id="PF00589">
    <property type="entry name" value="Phage_integrase"/>
    <property type="match status" value="1"/>
</dbReference>
<evidence type="ECO:0000256" key="4">
    <source>
        <dbReference type="ARBA" id="ARBA00022908"/>
    </source>
</evidence>
<comment type="similarity">
    <text evidence="1">Belongs to the 'phage' integrase family.</text>
</comment>
<keyword evidence="8" id="KW-1160">Virus entry into host cell</keyword>
<keyword evidence="4" id="KW-0229">DNA integration</keyword>
<name>A0A8S5P7E8_9CAUD</name>
<dbReference type="SUPFAM" id="SSF56349">
    <property type="entry name" value="DNA breaking-rejoining enzymes"/>
    <property type="match status" value="1"/>
</dbReference>
<dbReference type="InterPro" id="IPR011010">
    <property type="entry name" value="DNA_brk_join_enz"/>
</dbReference>
<dbReference type="GO" id="GO:0015074">
    <property type="term" value="P:DNA integration"/>
    <property type="evidence" value="ECO:0007669"/>
    <property type="project" value="UniProtKB-KW"/>
</dbReference>
<evidence type="ECO:0000256" key="1">
    <source>
        <dbReference type="ARBA" id="ARBA00008857"/>
    </source>
</evidence>
<evidence type="ECO:0000256" key="2">
    <source>
        <dbReference type="ARBA" id="ARBA00016082"/>
    </source>
</evidence>
<dbReference type="GO" id="GO:0046718">
    <property type="term" value="P:symbiont entry into host cell"/>
    <property type="evidence" value="ECO:0007669"/>
    <property type="project" value="UniProtKB-KW"/>
</dbReference>
<dbReference type="GO" id="GO:0016740">
    <property type="term" value="F:transferase activity"/>
    <property type="evidence" value="ECO:0007669"/>
    <property type="project" value="UniProtKB-KW"/>
</dbReference>
<dbReference type="GO" id="GO:0003677">
    <property type="term" value="F:DNA binding"/>
    <property type="evidence" value="ECO:0007669"/>
    <property type="project" value="UniProtKB-KW"/>
</dbReference>
<evidence type="ECO:0000256" key="3">
    <source>
        <dbReference type="ARBA" id="ARBA00022679"/>
    </source>
</evidence>
<evidence type="ECO:0000256" key="6">
    <source>
        <dbReference type="ARBA" id="ARBA00023172"/>
    </source>
</evidence>
<proteinExistence type="inferred from homology"/>
<dbReference type="InterPro" id="IPR050808">
    <property type="entry name" value="Phage_Integrase"/>
</dbReference>
<dbReference type="PANTHER" id="PTHR30629">
    <property type="entry name" value="PROPHAGE INTEGRASE"/>
    <property type="match status" value="1"/>
</dbReference>
<dbReference type="Gene3D" id="1.10.150.130">
    <property type="match status" value="1"/>
</dbReference>
<dbReference type="PROSITE" id="PS51898">
    <property type="entry name" value="TYR_RECOMBINASE"/>
    <property type="match status" value="1"/>
</dbReference>
<dbReference type="EMBL" id="BK015347">
    <property type="protein sequence ID" value="DAE02517.1"/>
    <property type="molecule type" value="Genomic_DNA"/>
</dbReference>
<dbReference type="Gene3D" id="1.10.443.10">
    <property type="entry name" value="Intergrase catalytic core"/>
    <property type="match status" value="1"/>
</dbReference>
<reference evidence="11" key="1">
    <citation type="journal article" date="2021" name="Proc. Natl. Acad. Sci. U.S.A.">
        <title>A Catalog of Tens of Thousands of Viruses from Human Metagenomes Reveals Hidden Associations with Chronic Diseases.</title>
        <authorList>
            <person name="Tisza M.J."/>
            <person name="Buck C.B."/>
        </authorList>
    </citation>
    <scope>NUCLEOTIDE SEQUENCE</scope>
    <source>
        <strain evidence="11">CtmYS12</strain>
    </source>
</reference>
<dbReference type="InterPro" id="IPR010998">
    <property type="entry name" value="Integrase_recombinase_N"/>
</dbReference>
<dbReference type="InterPro" id="IPR013762">
    <property type="entry name" value="Integrase-like_cat_sf"/>
</dbReference>
<dbReference type="GO" id="GO:0044826">
    <property type="term" value="P:viral genome integration into host DNA"/>
    <property type="evidence" value="ECO:0007669"/>
    <property type="project" value="UniProtKB-KW"/>
</dbReference>
<keyword evidence="3" id="KW-0808">Transferase</keyword>
<dbReference type="GO" id="GO:0075713">
    <property type="term" value="P:establishment of integrated proviral latency"/>
    <property type="evidence" value="ECO:0007669"/>
    <property type="project" value="UniProtKB-KW"/>
</dbReference>
<comment type="function">
    <text evidence="9">Integrase is necessary for integration of the phage into the host genome by site-specific recombination. In conjunction with excisionase, integrase is also necessary for excision of the prophage from the host genome.</text>
</comment>
<evidence type="ECO:0000256" key="7">
    <source>
        <dbReference type="ARBA" id="ARBA00023195"/>
    </source>
</evidence>
<dbReference type="PANTHER" id="PTHR30629:SF2">
    <property type="entry name" value="PROPHAGE INTEGRASE INTS-RELATED"/>
    <property type="match status" value="1"/>
</dbReference>
<protein>
    <recommendedName>
        <fullName evidence="2">Integrase</fullName>
    </recommendedName>
</protein>
<dbReference type="GO" id="GO:0006310">
    <property type="term" value="P:DNA recombination"/>
    <property type="evidence" value="ECO:0007669"/>
    <property type="project" value="UniProtKB-KW"/>
</dbReference>
<evidence type="ECO:0000256" key="9">
    <source>
        <dbReference type="ARBA" id="ARBA00049605"/>
    </source>
</evidence>
<evidence type="ECO:0000313" key="11">
    <source>
        <dbReference type="EMBL" id="DAE02517.1"/>
    </source>
</evidence>
<feature type="domain" description="Tyr recombinase" evidence="10">
    <location>
        <begin position="228"/>
        <end position="410"/>
    </location>
</feature>
<keyword evidence="7" id="KW-1179">Viral genome integration</keyword>
<evidence type="ECO:0000256" key="5">
    <source>
        <dbReference type="ARBA" id="ARBA00023125"/>
    </source>
</evidence>
<organism evidence="11">
    <name type="scientific">Siphoviridae sp. ctmYS12</name>
    <dbReference type="NCBI Taxonomy" id="2825652"/>
    <lineage>
        <taxon>Viruses</taxon>
        <taxon>Duplodnaviria</taxon>
        <taxon>Heunggongvirae</taxon>
        <taxon>Uroviricota</taxon>
        <taxon>Caudoviricetes</taxon>
    </lineage>
</organism>
<keyword evidence="6" id="KW-0233">DNA recombination</keyword>
<sequence length="413" mass="48326">MLTKCPECELQVSDKALTCPHCGYPLSKQTQVRPRTTKRRRLPNGFGSITEIKNKPLRNRFRARVTVGKTPDGKPILKQLKPTCYFPTYNEAYEALMEYRRNPYDLNNDLTVKELYMKWSKEYFSDISPSATRSVTAAWSYCSSIYDMRAKDVRARHIKGCIEEGYRIGTKGKEKDKKIYPSPGIKSRIKSTFNLLLDYAEEYEIVDKNYARTFNLSDDIVEDIENSKKPHIIFSEDEIDKLWKNIGVVKYADWVIIQMYMGWRPQELATLRLDEVNMNEWYMKAGMKTNAGKQRIVPIHAKIKGLVKMNYDKAIELGSPYLFNDKGQTHAGSYAVTYDKYKNRFTKVIQQLKLNPEHRPHDPRKTFITRCKKANVDEYALKEMVGHNIQDITESTYTERDVEWLREDLEKIQ</sequence>